<protein>
    <recommendedName>
        <fullName evidence="1">Recombinase domain-containing protein</fullName>
    </recommendedName>
</protein>
<proteinExistence type="predicted"/>
<comment type="caution">
    <text evidence="2">The sequence shown here is derived from an EMBL/GenBank/DDBJ whole genome shotgun (WGS) entry which is preliminary data.</text>
</comment>
<dbReference type="EMBL" id="BOOA01000002">
    <property type="protein sequence ID" value="GIH22016.1"/>
    <property type="molecule type" value="Genomic_DNA"/>
</dbReference>
<accession>A0A919Q4K3</accession>
<dbReference type="AlphaFoldDB" id="A0A919Q4K3"/>
<name>A0A919Q4K3_9ACTN</name>
<keyword evidence="3" id="KW-1185">Reference proteome</keyword>
<organism evidence="2 3">
    <name type="scientific">Acrocarpospora phusangensis</name>
    <dbReference type="NCBI Taxonomy" id="1070424"/>
    <lineage>
        <taxon>Bacteria</taxon>
        <taxon>Bacillati</taxon>
        <taxon>Actinomycetota</taxon>
        <taxon>Actinomycetes</taxon>
        <taxon>Streptosporangiales</taxon>
        <taxon>Streptosporangiaceae</taxon>
        <taxon>Acrocarpospora</taxon>
    </lineage>
</organism>
<evidence type="ECO:0000259" key="1">
    <source>
        <dbReference type="Pfam" id="PF07508"/>
    </source>
</evidence>
<evidence type="ECO:0000313" key="2">
    <source>
        <dbReference type="EMBL" id="GIH22016.1"/>
    </source>
</evidence>
<dbReference type="InterPro" id="IPR011109">
    <property type="entry name" value="DNA_bind_recombinase_dom"/>
</dbReference>
<feature type="domain" description="Recombinase" evidence="1">
    <location>
        <begin position="18"/>
        <end position="62"/>
    </location>
</feature>
<gene>
    <name evidence="2" type="ORF">Aph01nite_03260</name>
</gene>
<dbReference type="RefSeq" id="WP_204038880.1">
    <property type="nucleotide sequence ID" value="NZ_BOOA01000002.1"/>
</dbReference>
<reference evidence="2" key="1">
    <citation type="submission" date="2021-01" db="EMBL/GenBank/DDBJ databases">
        <title>Whole genome shotgun sequence of Acrocarpospora phusangensis NBRC 108782.</title>
        <authorList>
            <person name="Komaki H."/>
            <person name="Tamura T."/>
        </authorList>
    </citation>
    <scope>NUCLEOTIDE SEQUENCE</scope>
    <source>
        <strain evidence="2">NBRC 108782</strain>
    </source>
</reference>
<sequence>MSGHRRGRPACISPEAREKVVRMQIAGMGDQAIADELNQAGVSTPMGTCHWTRAHVWRLLRTRDATELLNRLRESPS</sequence>
<dbReference type="GO" id="GO:0003677">
    <property type="term" value="F:DNA binding"/>
    <property type="evidence" value="ECO:0007669"/>
    <property type="project" value="InterPro"/>
</dbReference>
<dbReference type="Proteomes" id="UP000640052">
    <property type="component" value="Unassembled WGS sequence"/>
</dbReference>
<evidence type="ECO:0000313" key="3">
    <source>
        <dbReference type="Proteomes" id="UP000640052"/>
    </source>
</evidence>
<dbReference type="Pfam" id="PF07508">
    <property type="entry name" value="Recombinase"/>
    <property type="match status" value="1"/>
</dbReference>
<dbReference type="GO" id="GO:0000150">
    <property type="term" value="F:DNA strand exchange activity"/>
    <property type="evidence" value="ECO:0007669"/>
    <property type="project" value="InterPro"/>
</dbReference>